<proteinExistence type="predicted"/>
<dbReference type="SUPFAM" id="SSF89260">
    <property type="entry name" value="Collagen-binding domain"/>
    <property type="match status" value="1"/>
</dbReference>
<accession>A0A951PE92</accession>
<evidence type="ECO:0000313" key="3">
    <source>
        <dbReference type="Proteomes" id="UP000707356"/>
    </source>
</evidence>
<dbReference type="InterPro" id="IPR052918">
    <property type="entry name" value="Motility_Chemotaxis_Reg"/>
</dbReference>
<feature type="region of interest" description="Disordered" evidence="1">
    <location>
        <begin position="145"/>
        <end position="164"/>
    </location>
</feature>
<sequence>MAPDRARNSLKTARLVRNLGGGQLLSDRVGKTDPDDLYRLKLSSASRLTLKATGSRRAAVRLFNLQQNQALKKIGRTEFSDLNRKQIRRYLNPLAASRANGRTVDLELAAGTYYLRVSQARGDSRYRLRLATAALPADGLIGSPGASPALSPSPGASPPSPVPGSAPPPIFSLAAFRPQTWLRQFGTAQNDYAFGTATQNSSAYVAGVSSPSSAFSGSGFVHQYAQDGTSLEQRTLALSGSTAVADIAVDDSGNYYVVGATIVGLNSNAFIAKYNSNGQQQWLRTIQSSVLGINAADAAAGVSIDDNNNIYVTGVRRGLPDPISQGKAFVAKYASNGDLETAFGDSGILEFGNAKTTAASDITVTNGSIYITGISDATLNLSGSSVNLSGGDAFVASFDRMTGNLLWNQTLSSGSDTDYGRGLAVSGSDLYIVGQTAAALPSGSLVANSYGGGESDAFLAKFSSSGSWQWTKQIGGSGLDTAQAVAIDPAGRIYLTGETNTSLFGSALGGSDAWIAQADANGNLLSASQLGTAQNDEAYSLTTDATGAIYLAGQTQGSFPAAANQGNYDIWIAKYNS</sequence>
<feature type="compositionally biased region" description="Pro residues" evidence="1">
    <location>
        <begin position="155"/>
        <end position="164"/>
    </location>
</feature>
<dbReference type="InterPro" id="IPR011042">
    <property type="entry name" value="6-blade_b-propeller_TolB-like"/>
</dbReference>
<dbReference type="EMBL" id="JAHHHV010000078">
    <property type="protein sequence ID" value="MBW4467590.1"/>
    <property type="molecule type" value="Genomic_DNA"/>
</dbReference>
<comment type="caution">
    <text evidence="2">The sequence shown here is derived from an EMBL/GenBank/DDBJ whole genome shotgun (WGS) entry which is preliminary data.</text>
</comment>
<evidence type="ECO:0000313" key="2">
    <source>
        <dbReference type="EMBL" id="MBW4467590.1"/>
    </source>
</evidence>
<dbReference type="PANTHER" id="PTHR35580:SF1">
    <property type="entry name" value="PHYTASE-LIKE DOMAIN-CONTAINING PROTEIN"/>
    <property type="match status" value="1"/>
</dbReference>
<reference evidence="2" key="1">
    <citation type="submission" date="2021-05" db="EMBL/GenBank/DDBJ databases">
        <authorList>
            <person name="Pietrasiak N."/>
            <person name="Ward R."/>
            <person name="Stajich J.E."/>
            <person name="Kurbessoian T."/>
        </authorList>
    </citation>
    <scope>NUCLEOTIDE SEQUENCE</scope>
    <source>
        <strain evidence="2">GSE-TBD4-15B</strain>
    </source>
</reference>
<organism evidence="2 3">
    <name type="scientific">Pegethrix bostrychoides GSE-TBD4-15B</name>
    <dbReference type="NCBI Taxonomy" id="2839662"/>
    <lineage>
        <taxon>Bacteria</taxon>
        <taxon>Bacillati</taxon>
        <taxon>Cyanobacteriota</taxon>
        <taxon>Cyanophyceae</taxon>
        <taxon>Oculatellales</taxon>
        <taxon>Oculatellaceae</taxon>
        <taxon>Pegethrix</taxon>
    </lineage>
</organism>
<gene>
    <name evidence="2" type="ORF">KME07_19355</name>
</gene>
<dbReference type="Gene3D" id="2.80.10.50">
    <property type="match status" value="1"/>
</dbReference>
<dbReference type="Gene3D" id="2.120.10.30">
    <property type="entry name" value="TolB, C-terminal domain"/>
    <property type="match status" value="1"/>
</dbReference>
<dbReference type="Pfam" id="PF06739">
    <property type="entry name" value="SBBP"/>
    <property type="match status" value="1"/>
</dbReference>
<reference evidence="2" key="2">
    <citation type="journal article" date="2022" name="Microbiol. Resour. Announc.">
        <title>Metagenome Sequencing to Explore Phylogenomics of Terrestrial Cyanobacteria.</title>
        <authorList>
            <person name="Ward R.D."/>
            <person name="Stajich J.E."/>
            <person name="Johansen J.R."/>
            <person name="Huntemann M."/>
            <person name="Clum A."/>
            <person name="Foster B."/>
            <person name="Foster B."/>
            <person name="Roux S."/>
            <person name="Palaniappan K."/>
            <person name="Varghese N."/>
            <person name="Mukherjee S."/>
            <person name="Reddy T.B.K."/>
            <person name="Daum C."/>
            <person name="Copeland A."/>
            <person name="Chen I.A."/>
            <person name="Ivanova N.N."/>
            <person name="Kyrpides N.C."/>
            <person name="Shapiro N."/>
            <person name="Eloe-Fadrosh E.A."/>
            <person name="Pietrasiak N."/>
        </authorList>
    </citation>
    <scope>NUCLEOTIDE SEQUENCE</scope>
    <source>
        <strain evidence="2">GSE-TBD4-15B</strain>
    </source>
</reference>
<dbReference type="SUPFAM" id="SSF63829">
    <property type="entry name" value="Calcium-dependent phosphotriesterase"/>
    <property type="match status" value="1"/>
</dbReference>
<dbReference type="PANTHER" id="PTHR35580">
    <property type="entry name" value="CELL SURFACE GLYCOPROTEIN (S-LAYER PROTEIN)-LIKE PROTEIN"/>
    <property type="match status" value="1"/>
</dbReference>
<name>A0A951PE92_9CYAN</name>
<evidence type="ECO:0000256" key="1">
    <source>
        <dbReference type="SAM" id="MobiDB-lite"/>
    </source>
</evidence>
<protein>
    <submittedName>
        <fullName evidence="2">SBBP repeat-containing protein</fullName>
    </submittedName>
</protein>
<dbReference type="Proteomes" id="UP000707356">
    <property type="component" value="Unassembled WGS sequence"/>
</dbReference>
<dbReference type="Gene3D" id="2.60.120.380">
    <property type="match status" value="1"/>
</dbReference>
<feature type="compositionally biased region" description="Low complexity" evidence="1">
    <location>
        <begin position="145"/>
        <end position="154"/>
    </location>
</feature>
<dbReference type="InterPro" id="IPR010620">
    <property type="entry name" value="SBBP_repeat"/>
</dbReference>
<dbReference type="AlphaFoldDB" id="A0A951PE92"/>